<dbReference type="AlphaFoldDB" id="F9WIY5"/>
<dbReference type="EMBL" id="CAEQ01002657">
    <property type="protein sequence ID" value="CCD17284.1"/>
    <property type="molecule type" value="Genomic_DNA"/>
</dbReference>
<gene>
    <name evidence="2" type="ORF">TCIL3000_0_21150</name>
</gene>
<accession>F9WIY5</accession>
<dbReference type="VEuPathDB" id="TriTrypDB:TcIL3000_0_21150"/>
<keyword evidence="3" id="KW-1185">Reference proteome</keyword>
<dbReference type="Proteomes" id="UP000000702">
    <property type="component" value="Unassembled WGS sequence"/>
</dbReference>
<evidence type="ECO:0000256" key="1">
    <source>
        <dbReference type="SAM" id="MobiDB-lite"/>
    </source>
</evidence>
<organism evidence="2 3">
    <name type="scientific">Trypanosoma congolense (strain IL3000)</name>
    <dbReference type="NCBI Taxonomy" id="1068625"/>
    <lineage>
        <taxon>Eukaryota</taxon>
        <taxon>Discoba</taxon>
        <taxon>Euglenozoa</taxon>
        <taxon>Kinetoplastea</taxon>
        <taxon>Metakinetoplastina</taxon>
        <taxon>Trypanosomatida</taxon>
        <taxon>Trypanosomatidae</taxon>
        <taxon>Trypanosoma</taxon>
        <taxon>Nannomonas</taxon>
    </lineage>
</organism>
<reference evidence="2 3" key="2">
    <citation type="journal article" date="2012" name="Proc. Natl. Acad. Sci. U.S.A.">
        <title>Antigenic diversity is generated by distinct evolutionary mechanisms in African trypanosome species.</title>
        <authorList>
            <person name="Jackson A.P."/>
            <person name="Berry A."/>
            <person name="Aslett M."/>
            <person name="Allison H.C."/>
            <person name="Burton P."/>
            <person name="Vavrova-Anderson J."/>
            <person name="Brown R."/>
            <person name="Browne H."/>
            <person name="Corton N."/>
            <person name="Hauser H."/>
            <person name="Gamble J."/>
            <person name="Gilderthorp R."/>
            <person name="Marcello L."/>
            <person name="McQuillan J."/>
            <person name="Otto T.D."/>
            <person name="Quail M.A."/>
            <person name="Sanders M.J."/>
            <person name="van Tonder A."/>
            <person name="Ginger M.L."/>
            <person name="Field M.C."/>
            <person name="Barry J.D."/>
            <person name="Hertz-Fowler C."/>
            <person name="Berriman M."/>
        </authorList>
    </citation>
    <scope>NUCLEOTIDE SEQUENCE [LARGE SCALE GENOMIC DNA]</scope>
    <source>
        <strain evidence="2 3">IL3000</strain>
    </source>
</reference>
<protein>
    <submittedName>
        <fullName evidence="2">WGS project CAEQ00000000 data, annotated contig 848</fullName>
    </submittedName>
</protein>
<comment type="caution">
    <text evidence="2">The sequence shown here is derived from an EMBL/GenBank/DDBJ whole genome shotgun (WGS) entry which is preliminary data.</text>
</comment>
<evidence type="ECO:0000313" key="3">
    <source>
        <dbReference type="Proteomes" id="UP000000702"/>
    </source>
</evidence>
<sequence length="485" mass="52412">MLRQASFVDNEISFCSIGFVAGNNCHPFLLGNNIHHNNFLGILLRRGSKAACCRCKVVNNSWAGLYAAPHSYGAFAFGEIRSNNGLCRPENDASSIRCFAGFAFTEKADELPTCFRESSELEEEAYGSISSTLSSYGDIVASGIGLICKVISCPSSCFSLADTAFPSGFLEPGPSFSGEAPEHYDWGWAADGGIGVWITLGSMTDVSDTLIEGNRNIGVFFSFGVESHHKNMCKFILEDCEIPEIPGGETVNGHSVKTYEQNVQRLLFTTNDVCIHQSYLLTEAAPNGNASGDHKEESPKAASTPRDVEDEFLFSPLLLSRPPTIRSNTIVRNGCGAYIQLTQPLEAEPVAQVVEPVQPETPPPPPKVRKRGSVAGKSAGNATQSGLPAIRKNKVAAPRKQKNTEEEPVSACTPEPKSIWADILPPHMLSEVVIPAYAVSVQENAIYDNLNFGILCHHILELHCGDFIARRSEIGVAAKLTMLCA</sequence>
<name>F9WIY5_TRYCI</name>
<feature type="compositionally biased region" description="Basic residues" evidence="1">
    <location>
        <begin position="391"/>
        <end position="401"/>
    </location>
</feature>
<feature type="region of interest" description="Disordered" evidence="1">
    <location>
        <begin position="355"/>
        <end position="412"/>
    </location>
</feature>
<proteinExistence type="predicted"/>
<reference evidence="3" key="1">
    <citation type="submission" date="2011-07" db="EMBL/GenBank/DDBJ databases">
        <title>Divergent evolution of antigenic variation in African trypanosomes.</title>
        <authorList>
            <person name="Jackson A.P."/>
            <person name="Berry A."/>
            <person name="Allison H.C."/>
            <person name="Burton P."/>
            <person name="Anderson J."/>
            <person name="Aslett M."/>
            <person name="Brown R."/>
            <person name="Corton N."/>
            <person name="Harris D."/>
            <person name="Hauser H."/>
            <person name="Gamble J."/>
            <person name="Gilderthorp R."/>
            <person name="McQuillan J."/>
            <person name="Quail M.A."/>
            <person name="Sanders M."/>
            <person name="Van Tonder A."/>
            <person name="Ginger M.L."/>
            <person name="Donelson J.E."/>
            <person name="Field M.C."/>
            <person name="Barry J.D."/>
            <person name="Berriman M."/>
            <person name="Hertz-Fowler C."/>
        </authorList>
    </citation>
    <scope>NUCLEOTIDE SEQUENCE [LARGE SCALE GENOMIC DNA]</scope>
    <source>
        <strain evidence="3">IL3000</strain>
    </source>
</reference>
<evidence type="ECO:0000313" key="2">
    <source>
        <dbReference type="EMBL" id="CCD17284.1"/>
    </source>
</evidence>
<feature type="region of interest" description="Disordered" evidence="1">
    <location>
        <begin position="286"/>
        <end position="307"/>
    </location>
</feature>